<dbReference type="InterPro" id="IPR002035">
    <property type="entry name" value="VWF_A"/>
</dbReference>
<dbReference type="eggNOG" id="KOG1217">
    <property type="taxonomic scope" value="Eukaryota"/>
</dbReference>
<evidence type="ECO:0000313" key="3">
    <source>
        <dbReference type="EMBL" id="EDO29050.1"/>
    </source>
</evidence>
<gene>
    <name evidence="3" type="ORF">NEMVEDRAFT_v1g222316</name>
</gene>
<accession>A7T4R3</accession>
<dbReference type="PROSITE" id="PS50234">
    <property type="entry name" value="VWFA"/>
    <property type="match status" value="1"/>
</dbReference>
<feature type="domain" description="VWFA" evidence="2">
    <location>
        <begin position="30"/>
        <end position="211"/>
    </location>
</feature>
<proteinExistence type="predicted"/>
<protein>
    <recommendedName>
        <fullName evidence="2">VWFA domain-containing protein</fullName>
    </recommendedName>
</protein>
<evidence type="ECO:0000259" key="2">
    <source>
        <dbReference type="PROSITE" id="PS50234"/>
    </source>
</evidence>
<dbReference type="PANTHER" id="PTHR24020:SF20">
    <property type="entry name" value="PH DOMAIN-CONTAINING PROTEIN"/>
    <property type="match status" value="1"/>
</dbReference>
<dbReference type="CDD" id="cd01450">
    <property type="entry name" value="vWFA_subfamily_ECM"/>
    <property type="match status" value="1"/>
</dbReference>
<evidence type="ECO:0000313" key="4">
    <source>
        <dbReference type="Proteomes" id="UP000001593"/>
    </source>
</evidence>
<dbReference type="InterPro" id="IPR050525">
    <property type="entry name" value="ECM_Assembly_Org"/>
</dbReference>
<feature type="signal peptide" evidence="1">
    <location>
        <begin position="1"/>
        <end position="17"/>
    </location>
</feature>
<dbReference type="Proteomes" id="UP000001593">
    <property type="component" value="Unassembled WGS sequence"/>
</dbReference>
<dbReference type="PRINTS" id="PR00453">
    <property type="entry name" value="VWFADOMAIN"/>
</dbReference>
<name>A7T4R3_NEMVE</name>
<dbReference type="SMART" id="SM00327">
    <property type="entry name" value="VWA"/>
    <property type="match status" value="1"/>
</dbReference>
<dbReference type="Gene3D" id="3.40.50.410">
    <property type="entry name" value="von Willebrand factor, type A domain"/>
    <property type="match status" value="1"/>
</dbReference>
<evidence type="ECO:0000256" key="1">
    <source>
        <dbReference type="SAM" id="SignalP"/>
    </source>
</evidence>
<dbReference type="PANTHER" id="PTHR24020">
    <property type="entry name" value="COLLAGEN ALPHA"/>
    <property type="match status" value="1"/>
</dbReference>
<dbReference type="STRING" id="45351.A7T4R3"/>
<dbReference type="InterPro" id="IPR036465">
    <property type="entry name" value="vWFA_dom_sf"/>
</dbReference>
<dbReference type="EMBL" id="DS470940">
    <property type="protein sequence ID" value="EDO29050.1"/>
    <property type="molecule type" value="Genomic_DNA"/>
</dbReference>
<dbReference type="PhylomeDB" id="A7T4R3"/>
<dbReference type="InParanoid" id="A7T4R3"/>
<keyword evidence="4" id="KW-1185">Reference proteome</keyword>
<organism evidence="3 4">
    <name type="scientific">Nematostella vectensis</name>
    <name type="common">Starlet sea anemone</name>
    <dbReference type="NCBI Taxonomy" id="45351"/>
    <lineage>
        <taxon>Eukaryota</taxon>
        <taxon>Metazoa</taxon>
        <taxon>Cnidaria</taxon>
        <taxon>Anthozoa</taxon>
        <taxon>Hexacorallia</taxon>
        <taxon>Actiniaria</taxon>
        <taxon>Edwardsiidae</taxon>
        <taxon>Nematostella</taxon>
    </lineage>
</organism>
<feature type="chain" id="PRO_5002715462" description="VWFA domain-containing protein" evidence="1">
    <location>
        <begin position="18"/>
        <end position="225"/>
    </location>
</feature>
<reference evidence="3 4" key="1">
    <citation type="journal article" date="2007" name="Science">
        <title>Sea anemone genome reveals ancestral eumetazoan gene repertoire and genomic organization.</title>
        <authorList>
            <person name="Putnam N.H."/>
            <person name="Srivastava M."/>
            <person name="Hellsten U."/>
            <person name="Dirks B."/>
            <person name="Chapman J."/>
            <person name="Salamov A."/>
            <person name="Terry A."/>
            <person name="Shapiro H."/>
            <person name="Lindquist E."/>
            <person name="Kapitonov V.V."/>
            <person name="Jurka J."/>
            <person name="Genikhovich G."/>
            <person name="Grigoriev I.V."/>
            <person name="Lucas S.M."/>
            <person name="Steele R.E."/>
            <person name="Finnerty J.R."/>
            <person name="Technau U."/>
            <person name="Martindale M.Q."/>
            <person name="Rokhsar D.S."/>
        </authorList>
    </citation>
    <scope>NUCLEOTIDE SEQUENCE [LARGE SCALE GENOMIC DNA]</scope>
    <source>
        <strain evidence="4">CH2 X CH6</strain>
    </source>
</reference>
<dbReference type="AlphaFoldDB" id="A7T4R3"/>
<dbReference type="HOGENOM" id="CLU_1231190_0_0_1"/>
<dbReference type="SUPFAM" id="SSF53300">
    <property type="entry name" value="vWA-like"/>
    <property type="match status" value="1"/>
</dbReference>
<keyword evidence="1" id="KW-0732">Signal</keyword>
<dbReference type="Pfam" id="PF00092">
    <property type="entry name" value="VWA"/>
    <property type="match status" value="1"/>
</dbReference>
<sequence>MESLLAFPILSVFLALANFTANSVCSNKADIAFYVDVSGNLGQSNLERVIEYILKFLDRSDVAQDKNRVAVVGYDVVPHIKLTLQGSAFLSNTDIRKIIQTQLKFSDKSTRTDLALESALSLFQREQRSGVPKTLVIITDGRSWYDDSVMDAAIAGLKALGVKTLAVAVGSDSVLDLDKLQLLCGTLDNVIKVADYESLLASANTTFNKKTKKLKAEAVYAVGPT</sequence>